<feature type="domain" description="Serine/threonine specific protein phosphatases" evidence="1">
    <location>
        <begin position="79"/>
        <end position="412"/>
    </location>
</feature>
<organism evidence="2 3">
    <name type="scientific">Clostridium subterminale</name>
    <dbReference type="NCBI Taxonomy" id="1550"/>
    <lineage>
        <taxon>Bacteria</taxon>
        <taxon>Bacillati</taxon>
        <taxon>Bacillota</taxon>
        <taxon>Clostridia</taxon>
        <taxon>Eubacteriales</taxon>
        <taxon>Clostridiaceae</taxon>
        <taxon>Clostridium</taxon>
    </lineage>
</organism>
<dbReference type="InterPro" id="IPR029052">
    <property type="entry name" value="Metallo-depent_PP-like"/>
</dbReference>
<dbReference type="PANTHER" id="PTHR11668">
    <property type="entry name" value="SERINE/THREONINE PROTEIN PHOSPHATASE"/>
    <property type="match status" value="1"/>
</dbReference>
<evidence type="ECO:0000259" key="1">
    <source>
        <dbReference type="SMART" id="SM00156"/>
    </source>
</evidence>
<evidence type="ECO:0000313" key="3">
    <source>
        <dbReference type="Proteomes" id="UP001501047"/>
    </source>
</evidence>
<dbReference type="SMART" id="SM00156">
    <property type="entry name" value="PP2Ac"/>
    <property type="match status" value="1"/>
</dbReference>
<name>A0ABN1KH30_CLOSU</name>
<evidence type="ECO:0000313" key="2">
    <source>
        <dbReference type="EMBL" id="GAA0766668.1"/>
    </source>
</evidence>
<accession>A0ABN1KH30</accession>
<comment type="caution">
    <text evidence="2">The sequence shown here is derived from an EMBL/GenBank/DDBJ whole genome shotgun (WGS) entry which is preliminary data.</text>
</comment>
<keyword evidence="3" id="KW-1185">Reference proteome</keyword>
<gene>
    <name evidence="2" type="ORF">GCM10008908_04690</name>
</gene>
<dbReference type="CDD" id="cd00144">
    <property type="entry name" value="MPP_PPP_family"/>
    <property type="match status" value="1"/>
</dbReference>
<dbReference type="Proteomes" id="UP001501047">
    <property type="component" value="Unassembled WGS sequence"/>
</dbReference>
<dbReference type="SUPFAM" id="SSF56300">
    <property type="entry name" value="Metallo-dependent phosphatases"/>
    <property type="match status" value="1"/>
</dbReference>
<sequence length="420" mass="48948">MVNNLDSINKELFGDISDEKFMAYYEMIVARIKRSRDKVEKLQYKNENELREDIEGISQRMWNGLEDIYTFDLSNMSKIHEFLIDEVINLHNEEDDISNDNIFSNVLNMKNIKNHGIDGKRGSRIYLFKDSSYEYYFVGDIHSDDFIIRRILENCDFFEKIVLRKNIRIIFLGDYVDRGKEHLKTIGEIMILKYIFPGNIYLTKGNHDGGFLEGGGVKLCVGKPLEDKMEDYFILFLDILYKKNGSFSKELIKKYLELFNSMAIINIIIMGDKIILGAHGGLPRPHREKKDIYGYIKSIMDLTDESIVDNIGKTIVQNILWSDPLRGDQEIRENSGRFRFKEEEFYEFSRMFGVDIFIRGHEAHENGCEKYFDNGVYSVFSSGSIIENGRNINLSTAYDYISPKIIKIDLKEGIQVLSIK</sequence>
<dbReference type="InterPro" id="IPR050341">
    <property type="entry name" value="PP1_catalytic_subunit"/>
</dbReference>
<dbReference type="InterPro" id="IPR004843">
    <property type="entry name" value="Calcineurin-like_PHP"/>
</dbReference>
<proteinExistence type="predicted"/>
<dbReference type="EMBL" id="BAAACI010000001">
    <property type="protein sequence ID" value="GAA0766668.1"/>
    <property type="molecule type" value="Genomic_DNA"/>
</dbReference>
<dbReference type="PANTHER" id="PTHR11668:SF496">
    <property type="entry name" value="SERINE_THREONINE-PROTEIN PHOSPHATASE"/>
    <property type="match status" value="1"/>
</dbReference>
<protein>
    <recommendedName>
        <fullName evidence="1">Serine/threonine specific protein phosphatases domain-containing protein</fullName>
    </recommendedName>
</protein>
<dbReference type="RefSeq" id="WP_343823258.1">
    <property type="nucleotide sequence ID" value="NZ_BAAACI010000001.1"/>
</dbReference>
<dbReference type="InterPro" id="IPR006186">
    <property type="entry name" value="Ser/Thr-sp_prot-phosphatase"/>
</dbReference>
<dbReference type="Gene3D" id="3.60.21.10">
    <property type="match status" value="1"/>
</dbReference>
<dbReference type="PRINTS" id="PR00114">
    <property type="entry name" value="STPHPHTASE"/>
</dbReference>
<dbReference type="Pfam" id="PF00149">
    <property type="entry name" value="Metallophos"/>
    <property type="match status" value="1"/>
</dbReference>
<reference evidence="2 3" key="1">
    <citation type="journal article" date="2019" name="Int. J. Syst. Evol. Microbiol.">
        <title>The Global Catalogue of Microorganisms (GCM) 10K type strain sequencing project: providing services to taxonomists for standard genome sequencing and annotation.</title>
        <authorList>
            <consortium name="The Broad Institute Genomics Platform"/>
            <consortium name="The Broad Institute Genome Sequencing Center for Infectious Disease"/>
            <person name="Wu L."/>
            <person name="Ma J."/>
        </authorList>
    </citation>
    <scope>NUCLEOTIDE SEQUENCE [LARGE SCALE GENOMIC DNA]</scope>
    <source>
        <strain evidence="2 3">JCM 1417</strain>
    </source>
</reference>